<feature type="region of interest" description="Disordered" evidence="2">
    <location>
        <begin position="53"/>
        <end position="101"/>
    </location>
</feature>
<evidence type="ECO:0000313" key="4">
    <source>
        <dbReference type="Proteomes" id="UP001066276"/>
    </source>
</evidence>
<feature type="compositionally biased region" description="Low complexity" evidence="2">
    <location>
        <begin position="59"/>
        <end position="77"/>
    </location>
</feature>
<keyword evidence="4" id="KW-1185">Reference proteome</keyword>
<name>A0AAV7N472_PLEWA</name>
<gene>
    <name evidence="3" type="ORF">NDU88_005383</name>
</gene>
<evidence type="ECO:0000256" key="2">
    <source>
        <dbReference type="SAM" id="MobiDB-lite"/>
    </source>
</evidence>
<evidence type="ECO:0000256" key="1">
    <source>
        <dbReference type="SAM" id="Coils"/>
    </source>
</evidence>
<evidence type="ECO:0000313" key="3">
    <source>
        <dbReference type="EMBL" id="KAJ1107998.1"/>
    </source>
</evidence>
<organism evidence="3 4">
    <name type="scientific">Pleurodeles waltl</name>
    <name type="common">Iberian ribbed newt</name>
    <dbReference type="NCBI Taxonomy" id="8319"/>
    <lineage>
        <taxon>Eukaryota</taxon>
        <taxon>Metazoa</taxon>
        <taxon>Chordata</taxon>
        <taxon>Craniata</taxon>
        <taxon>Vertebrata</taxon>
        <taxon>Euteleostomi</taxon>
        <taxon>Amphibia</taxon>
        <taxon>Batrachia</taxon>
        <taxon>Caudata</taxon>
        <taxon>Salamandroidea</taxon>
        <taxon>Salamandridae</taxon>
        <taxon>Pleurodelinae</taxon>
        <taxon>Pleurodeles</taxon>
    </lineage>
</organism>
<keyword evidence="1" id="KW-0175">Coiled coil</keyword>
<feature type="compositionally biased region" description="Pro residues" evidence="2">
    <location>
        <begin position="78"/>
        <end position="90"/>
    </location>
</feature>
<accession>A0AAV7N472</accession>
<protein>
    <submittedName>
        <fullName evidence="3">Uncharacterized protein</fullName>
    </submittedName>
</protein>
<comment type="caution">
    <text evidence="3">The sequence shown here is derived from an EMBL/GenBank/DDBJ whole genome shotgun (WGS) entry which is preliminary data.</text>
</comment>
<sequence>MRYRHIQDVESGFHHMAQRYRHKRASVVWRAFAQGGPSVSTTAAIISTTTTTQVAPRMTATTAGPSTSSAPGPLTAAPAPPPPSMAPPTGQPSTTGTQTTPAAFIDPGDFRAMECDMQRMLRRLNTLQQEVSQINKRVRAIKKTLRRANL</sequence>
<dbReference type="EMBL" id="JANPWB010000013">
    <property type="protein sequence ID" value="KAJ1107998.1"/>
    <property type="molecule type" value="Genomic_DNA"/>
</dbReference>
<feature type="compositionally biased region" description="Low complexity" evidence="2">
    <location>
        <begin position="91"/>
        <end position="101"/>
    </location>
</feature>
<dbReference type="AlphaFoldDB" id="A0AAV7N472"/>
<reference evidence="3" key="1">
    <citation type="journal article" date="2022" name="bioRxiv">
        <title>Sequencing and chromosome-scale assembly of the giantPleurodeles waltlgenome.</title>
        <authorList>
            <person name="Brown T."/>
            <person name="Elewa A."/>
            <person name="Iarovenko S."/>
            <person name="Subramanian E."/>
            <person name="Araus A.J."/>
            <person name="Petzold A."/>
            <person name="Susuki M."/>
            <person name="Suzuki K.-i.T."/>
            <person name="Hayashi T."/>
            <person name="Toyoda A."/>
            <person name="Oliveira C."/>
            <person name="Osipova E."/>
            <person name="Leigh N.D."/>
            <person name="Simon A."/>
            <person name="Yun M.H."/>
        </authorList>
    </citation>
    <scope>NUCLEOTIDE SEQUENCE</scope>
    <source>
        <strain evidence="3">20211129_DDA</strain>
        <tissue evidence="3">Liver</tissue>
    </source>
</reference>
<dbReference type="Proteomes" id="UP001066276">
    <property type="component" value="Chromosome 9"/>
</dbReference>
<proteinExistence type="predicted"/>
<feature type="coiled-coil region" evidence="1">
    <location>
        <begin position="110"/>
        <end position="144"/>
    </location>
</feature>